<protein>
    <recommendedName>
        <fullName evidence="6">RING-type domain-containing protein</fullName>
    </recommendedName>
</protein>
<evidence type="ECO:0000256" key="1">
    <source>
        <dbReference type="ARBA" id="ARBA00022723"/>
    </source>
</evidence>
<organism evidence="7 8">
    <name type="scientific">Pseudopithomyces chartarum</name>
    <dbReference type="NCBI Taxonomy" id="1892770"/>
    <lineage>
        <taxon>Eukaryota</taxon>
        <taxon>Fungi</taxon>
        <taxon>Dikarya</taxon>
        <taxon>Ascomycota</taxon>
        <taxon>Pezizomycotina</taxon>
        <taxon>Dothideomycetes</taxon>
        <taxon>Pleosporomycetidae</taxon>
        <taxon>Pleosporales</taxon>
        <taxon>Massarineae</taxon>
        <taxon>Didymosphaeriaceae</taxon>
        <taxon>Pseudopithomyces</taxon>
    </lineage>
</organism>
<evidence type="ECO:0000313" key="7">
    <source>
        <dbReference type="EMBL" id="KAK3209821.1"/>
    </source>
</evidence>
<evidence type="ECO:0000256" key="3">
    <source>
        <dbReference type="ARBA" id="ARBA00022833"/>
    </source>
</evidence>
<dbReference type="PROSITE" id="PS50089">
    <property type="entry name" value="ZF_RING_2"/>
    <property type="match status" value="1"/>
</dbReference>
<dbReference type="GO" id="GO:0061630">
    <property type="term" value="F:ubiquitin protein ligase activity"/>
    <property type="evidence" value="ECO:0007669"/>
    <property type="project" value="TreeGrafter"/>
</dbReference>
<reference evidence="7 8" key="1">
    <citation type="submission" date="2021-02" db="EMBL/GenBank/DDBJ databases">
        <title>Genome assembly of Pseudopithomyces chartarum.</title>
        <authorList>
            <person name="Jauregui R."/>
            <person name="Singh J."/>
            <person name="Voisey C."/>
        </authorList>
    </citation>
    <scope>NUCLEOTIDE SEQUENCE [LARGE SCALE GENOMIC DNA]</scope>
    <source>
        <strain evidence="7 8">AGR01</strain>
    </source>
</reference>
<dbReference type="Gene3D" id="3.30.40.10">
    <property type="entry name" value="Zinc/RING finger domain, C3HC4 (zinc finger)"/>
    <property type="match status" value="1"/>
</dbReference>
<feature type="region of interest" description="Disordered" evidence="5">
    <location>
        <begin position="1"/>
        <end position="52"/>
    </location>
</feature>
<dbReference type="InterPro" id="IPR013083">
    <property type="entry name" value="Znf_RING/FYVE/PHD"/>
</dbReference>
<proteinExistence type="predicted"/>
<keyword evidence="2 4" id="KW-0863">Zinc-finger</keyword>
<keyword evidence="3" id="KW-0862">Zinc</keyword>
<evidence type="ECO:0000256" key="2">
    <source>
        <dbReference type="ARBA" id="ARBA00022771"/>
    </source>
</evidence>
<evidence type="ECO:0000259" key="6">
    <source>
        <dbReference type="PROSITE" id="PS50089"/>
    </source>
</evidence>
<dbReference type="Pfam" id="PF13639">
    <property type="entry name" value="zf-RING_2"/>
    <property type="match status" value="1"/>
</dbReference>
<feature type="compositionally biased region" description="Polar residues" evidence="5">
    <location>
        <begin position="1"/>
        <end position="10"/>
    </location>
</feature>
<dbReference type="GO" id="GO:0012505">
    <property type="term" value="C:endomembrane system"/>
    <property type="evidence" value="ECO:0007669"/>
    <property type="project" value="TreeGrafter"/>
</dbReference>
<evidence type="ECO:0000256" key="4">
    <source>
        <dbReference type="PROSITE-ProRule" id="PRU00175"/>
    </source>
</evidence>
<dbReference type="AlphaFoldDB" id="A0AAN6LZ12"/>
<dbReference type="InterPro" id="IPR001841">
    <property type="entry name" value="Znf_RING"/>
</dbReference>
<evidence type="ECO:0000256" key="5">
    <source>
        <dbReference type="SAM" id="MobiDB-lite"/>
    </source>
</evidence>
<keyword evidence="8" id="KW-1185">Reference proteome</keyword>
<dbReference type="SMART" id="SM00184">
    <property type="entry name" value="RING"/>
    <property type="match status" value="1"/>
</dbReference>
<dbReference type="SUPFAM" id="SSF57850">
    <property type="entry name" value="RING/U-box"/>
    <property type="match status" value="1"/>
</dbReference>
<dbReference type="GO" id="GO:0043161">
    <property type="term" value="P:proteasome-mediated ubiquitin-dependent protein catabolic process"/>
    <property type="evidence" value="ECO:0007669"/>
    <property type="project" value="TreeGrafter"/>
</dbReference>
<comment type="caution">
    <text evidence="7">The sequence shown here is derived from an EMBL/GenBank/DDBJ whole genome shotgun (WGS) entry which is preliminary data.</text>
</comment>
<feature type="domain" description="RING-type" evidence="6">
    <location>
        <begin position="79"/>
        <end position="131"/>
    </location>
</feature>
<keyword evidence="1" id="KW-0479">Metal-binding</keyword>
<evidence type="ECO:0000313" key="8">
    <source>
        <dbReference type="Proteomes" id="UP001280581"/>
    </source>
</evidence>
<dbReference type="GO" id="GO:0008270">
    <property type="term" value="F:zinc ion binding"/>
    <property type="evidence" value="ECO:0007669"/>
    <property type="project" value="UniProtKB-KW"/>
</dbReference>
<dbReference type="PANTHER" id="PTHR22763">
    <property type="entry name" value="RING ZINC FINGER PROTEIN"/>
    <property type="match status" value="1"/>
</dbReference>
<sequence>MSSDNRQGGNQSMEEEMSWEEQSRLMDQLLISEEPDRTGEEPENSSNANTELVLPSREEFLATGLEALTSNDAGPFDDCVICQEQISVSTAEDPAHPVRIVGCQHVFHDDCLHQWLTRNEVSITISCPICRFRLFENENYEVYIPPEESDSDFSDTEAGIAPPQMPFPHMPGPAMAPFQVQASTLQRLEDLIAVSETTAVDELAQIAESEYEQERAELQQQFLQMGGFQRLFELQRPITELQGRGEQVPEEMEEELENFRDELLEVWRRLQTYEV</sequence>
<dbReference type="InterPro" id="IPR050731">
    <property type="entry name" value="HRD1_E3_ubiq-ligases"/>
</dbReference>
<accession>A0AAN6LZ12</accession>
<gene>
    <name evidence="7" type="ORF">GRF29_44g771259</name>
</gene>
<dbReference type="EMBL" id="WVTA01000005">
    <property type="protein sequence ID" value="KAK3209821.1"/>
    <property type="molecule type" value="Genomic_DNA"/>
</dbReference>
<dbReference type="Proteomes" id="UP001280581">
    <property type="component" value="Unassembled WGS sequence"/>
</dbReference>
<name>A0AAN6LZ12_9PLEO</name>